<evidence type="ECO:0000313" key="9">
    <source>
        <dbReference type="Proteomes" id="UP000192906"/>
    </source>
</evidence>
<feature type="binding site" evidence="4">
    <location>
        <position position="62"/>
    </location>
    <ligand>
        <name>substrate</name>
    </ligand>
</feature>
<dbReference type="InterPro" id="IPR006034">
    <property type="entry name" value="Asparaginase/glutaminase-like"/>
</dbReference>
<dbReference type="RefSeq" id="WP_085101562.1">
    <property type="nucleotide sequence ID" value="NZ_FWZU01000003.1"/>
</dbReference>
<sequence>MSKNNISGEVVLIFTGGTIGMSEEPEAGGVVPGGNFTKLISEITPDDKDITIRPVLWSDVPSPHMSPEMMLKLAHDVDSYLAEDQVLGAVILHGTDLMAETAYALDISVNSPKPVILTGAMRYFNESGYDGIRNLMDAVRVCLLPPPKGADVILQMADKLFAAKNAIKSSSLNVDPFIGQNTGRIGFISGESVILTRADSHRRPRFSFPITGVNSNVHLVGCHPGMNSIILEKLLETGVKGIVLEGFGAGNTPPGLVSGVEKCIAAGVIVVLCTRCVEGGVWPIYAYPGGAAYLKQKGVITAGGLSALKATLLLQFLIGSNRPLEQIKTIFAEESV</sequence>
<feature type="binding site" evidence="4">
    <location>
        <begin position="95"/>
        <end position="96"/>
    </location>
    <ligand>
        <name>substrate</name>
    </ligand>
</feature>
<dbReference type="PROSITE" id="PS00144">
    <property type="entry name" value="ASN_GLN_ASE_1"/>
    <property type="match status" value="1"/>
</dbReference>
<dbReference type="Gene3D" id="3.40.50.1170">
    <property type="entry name" value="L-asparaginase, N-terminal domain"/>
    <property type="match status" value="1"/>
</dbReference>
<accession>A0A1X7DHJ8</accession>
<dbReference type="GO" id="GO:0004067">
    <property type="term" value="F:asparaginase activity"/>
    <property type="evidence" value="ECO:0007669"/>
    <property type="project" value="UniProtKB-UniRule"/>
</dbReference>
<feature type="domain" description="Asparaginase/glutaminase C-terminal" evidence="7">
    <location>
        <begin position="216"/>
        <end position="331"/>
    </location>
</feature>
<dbReference type="AlphaFoldDB" id="A0A1X7DHJ8"/>
<dbReference type="STRING" id="1519643.SAMN06295933_1892"/>
<evidence type="ECO:0000313" key="8">
    <source>
        <dbReference type="EMBL" id="SMF15378.1"/>
    </source>
</evidence>
<dbReference type="Pfam" id="PF00710">
    <property type="entry name" value="Asparaginase"/>
    <property type="match status" value="1"/>
</dbReference>
<dbReference type="PIRSF" id="PIRSF500176">
    <property type="entry name" value="L_ASNase"/>
    <property type="match status" value="1"/>
</dbReference>
<dbReference type="InterPro" id="IPR037152">
    <property type="entry name" value="L-asparaginase_N_sf"/>
</dbReference>
<dbReference type="EMBL" id="FWZU01000003">
    <property type="protein sequence ID" value="SMF15378.1"/>
    <property type="molecule type" value="Genomic_DNA"/>
</dbReference>
<dbReference type="PROSITE" id="PS51732">
    <property type="entry name" value="ASN_GLN_ASE_3"/>
    <property type="match status" value="1"/>
</dbReference>
<organism evidence="8 9">
    <name type="scientific">Desulfovibrio gilichinskyi</name>
    <dbReference type="NCBI Taxonomy" id="1519643"/>
    <lineage>
        <taxon>Bacteria</taxon>
        <taxon>Pseudomonadati</taxon>
        <taxon>Thermodesulfobacteriota</taxon>
        <taxon>Desulfovibrionia</taxon>
        <taxon>Desulfovibrionales</taxon>
        <taxon>Desulfovibrionaceae</taxon>
        <taxon>Desulfovibrio</taxon>
    </lineage>
</organism>
<evidence type="ECO:0000256" key="1">
    <source>
        <dbReference type="ARBA" id="ARBA00010518"/>
    </source>
</evidence>
<name>A0A1X7DHJ8_9BACT</name>
<evidence type="ECO:0000256" key="2">
    <source>
        <dbReference type="ARBA" id="ARBA00022801"/>
    </source>
</evidence>
<reference evidence="9" key="1">
    <citation type="submission" date="2017-04" db="EMBL/GenBank/DDBJ databases">
        <authorList>
            <person name="Varghese N."/>
            <person name="Submissions S."/>
        </authorList>
    </citation>
    <scope>NUCLEOTIDE SEQUENCE [LARGE SCALE GENOMIC DNA]</scope>
    <source>
        <strain evidence="9">K3S</strain>
    </source>
</reference>
<gene>
    <name evidence="8" type="ORF">SAMN06295933_1892</name>
</gene>
<evidence type="ECO:0000259" key="6">
    <source>
        <dbReference type="Pfam" id="PF00710"/>
    </source>
</evidence>
<keyword evidence="9" id="KW-1185">Reference proteome</keyword>
<evidence type="ECO:0000256" key="3">
    <source>
        <dbReference type="PIRSR" id="PIRSR001220-1"/>
    </source>
</evidence>
<dbReference type="SFLD" id="SFLDS00057">
    <property type="entry name" value="Glutaminase/Asparaginase"/>
    <property type="match status" value="1"/>
</dbReference>
<keyword evidence="2" id="KW-0378">Hydrolase</keyword>
<dbReference type="PRINTS" id="PR00139">
    <property type="entry name" value="ASNGLNASE"/>
</dbReference>
<evidence type="ECO:0000259" key="7">
    <source>
        <dbReference type="Pfam" id="PF17763"/>
    </source>
</evidence>
<proteinExistence type="inferred from homology"/>
<dbReference type="PIRSF" id="PIRSF001220">
    <property type="entry name" value="L-ASNase_gatD"/>
    <property type="match status" value="1"/>
</dbReference>
<evidence type="ECO:0000256" key="4">
    <source>
        <dbReference type="PIRSR" id="PIRSR001220-2"/>
    </source>
</evidence>
<dbReference type="OrthoDB" id="9788068at2"/>
<dbReference type="CDD" id="cd08964">
    <property type="entry name" value="L-asparaginase_II"/>
    <property type="match status" value="1"/>
</dbReference>
<feature type="active site" description="O-isoaspartyl threonine intermediate" evidence="3">
    <location>
        <position position="18"/>
    </location>
</feature>
<dbReference type="PANTHER" id="PTHR11707:SF28">
    <property type="entry name" value="60 KDA LYSOPHOSPHOLIPASE"/>
    <property type="match status" value="1"/>
</dbReference>
<dbReference type="GO" id="GO:0006528">
    <property type="term" value="P:asparagine metabolic process"/>
    <property type="evidence" value="ECO:0007669"/>
    <property type="project" value="InterPro"/>
</dbReference>
<protein>
    <submittedName>
        <fullName evidence="8">Asparaginase</fullName>
    </submittedName>
</protein>
<dbReference type="Proteomes" id="UP000192906">
    <property type="component" value="Unassembled WGS sequence"/>
</dbReference>
<evidence type="ECO:0000256" key="5">
    <source>
        <dbReference type="PROSITE-ProRule" id="PRU10099"/>
    </source>
</evidence>
<dbReference type="Pfam" id="PF17763">
    <property type="entry name" value="Asparaginase_C"/>
    <property type="match status" value="1"/>
</dbReference>
<dbReference type="InterPro" id="IPR040919">
    <property type="entry name" value="Asparaginase_C"/>
</dbReference>
<dbReference type="InterPro" id="IPR027474">
    <property type="entry name" value="L-asparaginase_N"/>
</dbReference>
<dbReference type="InterPro" id="IPR027473">
    <property type="entry name" value="L-asparaginase_C"/>
</dbReference>
<comment type="similarity">
    <text evidence="1">Belongs to the asparaginase 1 family.</text>
</comment>
<feature type="active site" evidence="5">
    <location>
        <position position="18"/>
    </location>
</feature>
<dbReference type="SMART" id="SM00870">
    <property type="entry name" value="Asparaginase"/>
    <property type="match status" value="1"/>
</dbReference>
<dbReference type="Gene3D" id="3.40.50.40">
    <property type="match status" value="1"/>
</dbReference>
<dbReference type="InterPro" id="IPR036152">
    <property type="entry name" value="Asp/glu_Ase-like_sf"/>
</dbReference>
<dbReference type="InterPro" id="IPR004550">
    <property type="entry name" value="AsnASE_II"/>
</dbReference>
<dbReference type="PANTHER" id="PTHR11707">
    <property type="entry name" value="L-ASPARAGINASE"/>
    <property type="match status" value="1"/>
</dbReference>
<feature type="domain" description="L-asparaginase N-terminal" evidence="6">
    <location>
        <begin position="10"/>
        <end position="197"/>
    </location>
</feature>
<dbReference type="InterPro" id="IPR020827">
    <property type="entry name" value="Asparaginase/glutaminase_AS1"/>
</dbReference>
<dbReference type="SUPFAM" id="SSF53774">
    <property type="entry name" value="Glutaminase/Asparaginase"/>
    <property type="match status" value="1"/>
</dbReference>